<evidence type="ECO:0000256" key="3">
    <source>
        <dbReference type="ARBA" id="ARBA00021007"/>
    </source>
</evidence>
<feature type="chain" id="PRO_5009605667" description="NADH-ubiquinone oxidoreductase chain 3" evidence="10">
    <location>
        <begin position="21"/>
        <end position="109"/>
    </location>
</feature>
<dbReference type="EC" id="7.1.1.2" evidence="9"/>
<dbReference type="EMBL" id="KU975551">
    <property type="protein sequence ID" value="APA17402.1"/>
    <property type="molecule type" value="Genomic_DNA"/>
</dbReference>
<dbReference type="GO" id="GO:0030964">
    <property type="term" value="C:NADH dehydrogenase complex"/>
    <property type="evidence" value="ECO:0007669"/>
    <property type="project" value="TreeGrafter"/>
</dbReference>
<evidence type="ECO:0000256" key="9">
    <source>
        <dbReference type="RuleBase" id="RU003640"/>
    </source>
</evidence>
<keyword evidence="9" id="KW-0249">Electron transport</keyword>
<comment type="subcellular location">
    <subcellularLocation>
        <location evidence="1">Membrane</location>
    </subcellularLocation>
    <subcellularLocation>
        <location evidence="9">Mitochondrion membrane</location>
        <topology evidence="9">Multi-pass membrane protein</topology>
    </subcellularLocation>
</comment>
<feature type="transmembrane region" description="Helical" evidence="9">
    <location>
        <begin position="79"/>
        <end position="99"/>
    </location>
</feature>
<evidence type="ECO:0000256" key="5">
    <source>
        <dbReference type="ARBA" id="ARBA00022692"/>
    </source>
</evidence>
<evidence type="ECO:0000256" key="10">
    <source>
        <dbReference type="SAM" id="SignalP"/>
    </source>
</evidence>
<keyword evidence="10" id="KW-0732">Signal</keyword>
<dbReference type="Pfam" id="PF00507">
    <property type="entry name" value="Oxidored_q4"/>
    <property type="match status" value="1"/>
</dbReference>
<sequence length="109" mass="12626">MFMAFMLIGIVFLLMSFALSESGVVEYDSEGSYECGFSPILNYRLPYSVQFFKIAVMFLLFDVELLLMMPMVILLNESLYGGFIIFSLLMFILVLGFLYEWNSGMMEWV</sequence>
<comment type="catalytic activity">
    <reaction evidence="8 9">
        <text>a ubiquinone + NADH + 5 H(+)(in) = a ubiquinol + NAD(+) + 4 H(+)(out)</text>
        <dbReference type="Rhea" id="RHEA:29091"/>
        <dbReference type="Rhea" id="RHEA-COMP:9565"/>
        <dbReference type="Rhea" id="RHEA-COMP:9566"/>
        <dbReference type="ChEBI" id="CHEBI:15378"/>
        <dbReference type="ChEBI" id="CHEBI:16389"/>
        <dbReference type="ChEBI" id="CHEBI:17976"/>
        <dbReference type="ChEBI" id="CHEBI:57540"/>
        <dbReference type="ChEBI" id="CHEBI:57945"/>
        <dbReference type="EC" id="7.1.1.2"/>
    </reaction>
</comment>
<gene>
    <name evidence="11" type="primary">ND3</name>
</gene>
<evidence type="ECO:0000256" key="6">
    <source>
        <dbReference type="ARBA" id="ARBA00022989"/>
    </source>
</evidence>
<keyword evidence="6 9" id="KW-1133">Transmembrane helix</keyword>
<keyword evidence="9" id="KW-0520">NAD</keyword>
<keyword evidence="7 9" id="KW-0472">Membrane</keyword>
<evidence type="ECO:0000256" key="7">
    <source>
        <dbReference type="ARBA" id="ARBA00023136"/>
    </source>
</evidence>
<dbReference type="PANTHER" id="PTHR11058:SF9">
    <property type="entry name" value="NADH-UBIQUINONE OXIDOREDUCTASE CHAIN 3"/>
    <property type="match status" value="1"/>
</dbReference>
<comment type="similarity">
    <text evidence="2 9">Belongs to the complex I subunit 3 family.</text>
</comment>
<evidence type="ECO:0000313" key="11">
    <source>
        <dbReference type="EMBL" id="APA17402.1"/>
    </source>
</evidence>
<keyword evidence="9" id="KW-0830">Ubiquinone</keyword>
<keyword evidence="5 9" id="KW-0812">Transmembrane</keyword>
<feature type="transmembrane region" description="Helical" evidence="9">
    <location>
        <begin position="47"/>
        <end position="67"/>
    </location>
</feature>
<name>A0A1I9VTS9_9BILA</name>
<keyword evidence="9" id="KW-1278">Translocase</keyword>
<geneLocation type="mitochondrion" evidence="11"/>
<dbReference type="InterPro" id="IPR000440">
    <property type="entry name" value="NADH_UbQ/plastoQ_OxRdtase_su3"/>
</dbReference>
<keyword evidence="9" id="KW-0679">Respiratory chain</keyword>
<evidence type="ECO:0000256" key="1">
    <source>
        <dbReference type="ARBA" id="ARBA00004370"/>
    </source>
</evidence>
<accession>A0A1I9VTS9</accession>
<dbReference type="CTD" id="4537"/>
<evidence type="ECO:0000256" key="8">
    <source>
        <dbReference type="ARBA" id="ARBA00049551"/>
    </source>
</evidence>
<evidence type="ECO:0000256" key="2">
    <source>
        <dbReference type="ARBA" id="ARBA00008472"/>
    </source>
</evidence>
<dbReference type="Gene3D" id="1.20.58.1610">
    <property type="entry name" value="NADH:ubiquinone/plastoquinone oxidoreductase, chain 3"/>
    <property type="match status" value="1"/>
</dbReference>
<dbReference type="AlphaFoldDB" id="A0A1I9VTS9"/>
<proteinExistence type="inferred from homology"/>
<protein>
    <recommendedName>
        <fullName evidence="3 9">NADH-ubiquinone oxidoreductase chain 3</fullName>
        <ecNumber evidence="9">7.1.1.2</ecNumber>
    </recommendedName>
</protein>
<dbReference type="PANTHER" id="PTHR11058">
    <property type="entry name" value="NADH-UBIQUINONE OXIDOREDUCTASE CHAIN 3"/>
    <property type="match status" value="1"/>
</dbReference>
<feature type="signal peptide" evidence="10">
    <location>
        <begin position="1"/>
        <end position="20"/>
    </location>
</feature>
<comment type="function">
    <text evidence="9">Core subunit of the mitochondrial membrane respiratory chain NADH dehydrogenase (Complex I) which catalyzes electron transfer from NADH through the respiratory chain, using ubiquinone as an electron acceptor. Essential for the catalytic activity of complex I.</text>
</comment>
<dbReference type="GeneID" id="30219903"/>
<dbReference type="InterPro" id="IPR038430">
    <property type="entry name" value="NDAH_ubi_oxred_su3_sf"/>
</dbReference>
<dbReference type="RefSeq" id="YP_009318495.1">
    <property type="nucleotide sequence ID" value="NC_031872.1"/>
</dbReference>
<keyword evidence="9 11" id="KW-0496">Mitochondrion</keyword>
<organism evidence="11">
    <name type="scientific">Setaphyes kielensis</name>
    <dbReference type="NCBI Taxonomy" id="3298910"/>
    <lineage>
        <taxon>Eukaryota</taxon>
        <taxon>Metazoa</taxon>
        <taxon>Ecdysozoa</taxon>
        <taxon>Scalidophora</taxon>
        <taxon>Kinorhyncha</taxon>
        <taxon>Allomalorhagida</taxon>
        <taxon>Pycnophyidae</taxon>
        <taxon>Setaphyes</taxon>
    </lineage>
</organism>
<dbReference type="GO" id="GO:0031966">
    <property type="term" value="C:mitochondrial membrane"/>
    <property type="evidence" value="ECO:0007669"/>
    <property type="project" value="UniProtKB-SubCell"/>
</dbReference>
<reference evidence="11" key="1">
    <citation type="journal article" date="2016" name="PLoS ONE">
        <title>Mitochondrial Genomes of Kinorhyncha: trnM Duplication and New Gene Orders within Animals.</title>
        <authorList>
            <person name="Popova O.V."/>
            <person name="Mikhailov K.V."/>
            <person name="Nikitin M.A."/>
            <person name="Logacheva M.D."/>
            <person name="Penin A.A."/>
            <person name="Muntyan M.S."/>
            <person name="Kedrova O.S."/>
            <person name="Petrov N.B."/>
            <person name="Panchin Y.V."/>
            <person name="Aleoshin V.V."/>
        </authorList>
    </citation>
    <scope>NUCLEOTIDE SEQUENCE</scope>
</reference>
<keyword evidence="4 9" id="KW-0813">Transport</keyword>
<dbReference type="GO" id="GO:0008137">
    <property type="term" value="F:NADH dehydrogenase (ubiquinone) activity"/>
    <property type="evidence" value="ECO:0007669"/>
    <property type="project" value="UniProtKB-UniRule"/>
</dbReference>
<evidence type="ECO:0000256" key="4">
    <source>
        <dbReference type="ARBA" id="ARBA00022448"/>
    </source>
</evidence>